<evidence type="ECO:0000313" key="1">
    <source>
        <dbReference type="EMBL" id="PWQ94348.1"/>
    </source>
</evidence>
<dbReference type="Gene3D" id="2.160.10.10">
    <property type="entry name" value="Hexapeptide repeat proteins"/>
    <property type="match status" value="1"/>
</dbReference>
<protein>
    <submittedName>
        <fullName evidence="1">Gamma carbonic anhydrase family protein</fullName>
    </submittedName>
</protein>
<organism evidence="1 2">
    <name type="scientific">Leucothrix pacifica</name>
    <dbReference type="NCBI Taxonomy" id="1247513"/>
    <lineage>
        <taxon>Bacteria</taxon>
        <taxon>Pseudomonadati</taxon>
        <taxon>Pseudomonadota</taxon>
        <taxon>Gammaproteobacteria</taxon>
        <taxon>Thiotrichales</taxon>
        <taxon>Thiotrichaceae</taxon>
        <taxon>Leucothrix</taxon>
    </lineage>
</organism>
<dbReference type="OrthoDB" id="9803036at2"/>
<comment type="caution">
    <text evidence="1">The sequence shown here is derived from an EMBL/GenBank/DDBJ whole genome shotgun (WGS) entry which is preliminary data.</text>
</comment>
<dbReference type="Proteomes" id="UP000245539">
    <property type="component" value="Unassembled WGS sequence"/>
</dbReference>
<dbReference type="CDD" id="cd04645">
    <property type="entry name" value="LbH_gamma_CA_like"/>
    <property type="match status" value="1"/>
</dbReference>
<proteinExistence type="predicted"/>
<reference evidence="1 2" key="1">
    <citation type="submission" date="2018-05" db="EMBL/GenBank/DDBJ databases">
        <title>Leucothrix arctica sp. nov., isolated from Arctic seawater.</title>
        <authorList>
            <person name="Choi A."/>
            <person name="Baek K."/>
        </authorList>
    </citation>
    <scope>NUCLEOTIDE SEQUENCE [LARGE SCALE GENOMIC DNA]</scope>
    <source>
        <strain evidence="1 2">JCM 18388</strain>
    </source>
</reference>
<dbReference type="InterPro" id="IPR050484">
    <property type="entry name" value="Transf_Hexapept/Carb_Anhydrase"/>
</dbReference>
<dbReference type="PANTHER" id="PTHR13061">
    <property type="entry name" value="DYNACTIN SUBUNIT P25"/>
    <property type="match status" value="1"/>
</dbReference>
<gene>
    <name evidence="1" type="ORF">DKW60_17075</name>
</gene>
<dbReference type="SUPFAM" id="SSF51161">
    <property type="entry name" value="Trimeric LpxA-like enzymes"/>
    <property type="match status" value="1"/>
</dbReference>
<accession>A0A317C745</accession>
<dbReference type="Pfam" id="PF00132">
    <property type="entry name" value="Hexapep"/>
    <property type="match status" value="2"/>
</dbReference>
<dbReference type="RefSeq" id="WP_109838877.1">
    <property type="nucleotide sequence ID" value="NZ_QGKM01000056.1"/>
</dbReference>
<name>A0A317C745_9GAMM</name>
<evidence type="ECO:0000313" key="2">
    <source>
        <dbReference type="Proteomes" id="UP000245539"/>
    </source>
</evidence>
<dbReference type="InterPro" id="IPR001451">
    <property type="entry name" value="Hexapep"/>
</dbReference>
<dbReference type="InterPro" id="IPR047324">
    <property type="entry name" value="LbH_gamma_CA-like"/>
</dbReference>
<dbReference type="EMBL" id="QGKM01000056">
    <property type="protein sequence ID" value="PWQ94348.1"/>
    <property type="molecule type" value="Genomic_DNA"/>
</dbReference>
<dbReference type="AlphaFoldDB" id="A0A317C745"/>
<dbReference type="InterPro" id="IPR011004">
    <property type="entry name" value="Trimer_LpxA-like_sf"/>
</dbReference>
<sequence>MTVRRFEDKTPEIAESAYIDDSAVITGDVVIAEDVSIWPCTVIRGDVNHIRIGARTNIQDGSVLHVTHANPEYTTSTGYPLIIGDDVTVGHKALLHACTIGNRCLIGMGAIVMDNTVVEDEVMIAAGSVVPPNKRLESGYLYIGNPAIKKRPLSDKEREFLGYSAANYVKLAHRTKADQG</sequence>
<dbReference type="PANTHER" id="PTHR13061:SF56">
    <property type="entry name" value="PROTEIN YRDA"/>
    <property type="match status" value="1"/>
</dbReference>
<keyword evidence="2" id="KW-1185">Reference proteome</keyword>